<keyword evidence="1" id="KW-0805">Transcription regulation</keyword>
<dbReference type="InterPro" id="IPR028978">
    <property type="entry name" value="Chorismate_lyase_/UTRA_dom_sf"/>
</dbReference>
<evidence type="ECO:0000256" key="3">
    <source>
        <dbReference type="ARBA" id="ARBA00023163"/>
    </source>
</evidence>
<evidence type="ECO:0000256" key="2">
    <source>
        <dbReference type="ARBA" id="ARBA00023125"/>
    </source>
</evidence>
<dbReference type="InterPro" id="IPR036390">
    <property type="entry name" value="WH_DNA-bd_sf"/>
</dbReference>
<evidence type="ECO:0000313" key="5">
    <source>
        <dbReference type="EMBL" id="GAA1704617.1"/>
    </source>
</evidence>
<dbReference type="SUPFAM" id="SSF64288">
    <property type="entry name" value="Chorismate lyase-like"/>
    <property type="match status" value="1"/>
</dbReference>
<accession>A0ABP4UKZ3</accession>
<keyword evidence="6" id="KW-1185">Reference proteome</keyword>
<dbReference type="Gene3D" id="3.40.1410.10">
    <property type="entry name" value="Chorismate lyase-like"/>
    <property type="match status" value="1"/>
</dbReference>
<dbReference type="SMART" id="SM00866">
    <property type="entry name" value="UTRA"/>
    <property type="match status" value="1"/>
</dbReference>
<dbReference type="EMBL" id="BAAANY010000030">
    <property type="protein sequence ID" value="GAA1704617.1"/>
    <property type="molecule type" value="Genomic_DNA"/>
</dbReference>
<evidence type="ECO:0000313" key="6">
    <source>
        <dbReference type="Proteomes" id="UP001500618"/>
    </source>
</evidence>
<organism evidence="5 6">
    <name type="scientific">Fodinicola feengrottensis</name>
    <dbReference type="NCBI Taxonomy" id="435914"/>
    <lineage>
        <taxon>Bacteria</taxon>
        <taxon>Bacillati</taxon>
        <taxon>Actinomycetota</taxon>
        <taxon>Actinomycetes</taxon>
        <taxon>Mycobacteriales</taxon>
        <taxon>Fodinicola</taxon>
    </lineage>
</organism>
<proteinExistence type="predicted"/>
<feature type="domain" description="HTH gntR-type" evidence="4">
    <location>
        <begin position="41"/>
        <end position="111"/>
    </location>
</feature>
<evidence type="ECO:0000259" key="4">
    <source>
        <dbReference type="PROSITE" id="PS50949"/>
    </source>
</evidence>
<sequence>MISEPGRTGPAGPVEPVPLRTVTTESFVVGDQFHPRPDSSVPMHVQIEQWLGGEIVAGHLTPGDRLPPERQLAASLQVSRMTLRQALAALERRELLVRTGGRNGGTFVAQPKVECDLTGLTGFTEQLRRSNLEPGARVLKAERRPATGVVASALNIDEGAGVYEIIRVRLANLRPLALECSYFPAALCPDLLSRPLTGSLYALLTSVYGQEPARAFEALSPVIATEVEAAALEIAVGQPLMMIERTAYAQSGLALEYARDLFRGDRTKITVWSGGEAPVAGF</sequence>
<comment type="caution">
    <text evidence="5">The sequence shown here is derived from an EMBL/GenBank/DDBJ whole genome shotgun (WGS) entry which is preliminary data.</text>
</comment>
<dbReference type="InterPro" id="IPR011663">
    <property type="entry name" value="UTRA"/>
</dbReference>
<dbReference type="InterPro" id="IPR050679">
    <property type="entry name" value="Bact_HTH_transcr_reg"/>
</dbReference>
<protein>
    <submittedName>
        <fullName evidence="5">GntR family transcriptional regulator</fullName>
    </submittedName>
</protein>
<keyword evidence="2" id="KW-0238">DNA-binding</keyword>
<reference evidence="6" key="1">
    <citation type="journal article" date="2019" name="Int. J. Syst. Evol. Microbiol.">
        <title>The Global Catalogue of Microorganisms (GCM) 10K type strain sequencing project: providing services to taxonomists for standard genome sequencing and annotation.</title>
        <authorList>
            <consortium name="The Broad Institute Genomics Platform"/>
            <consortium name="The Broad Institute Genome Sequencing Center for Infectious Disease"/>
            <person name="Wu L."/>
            <person name="Ma J."/>
        </authorList>
    </citation>
    <scope>NUCLEOTIDE SEQUENCE [LARGE SCALE GENOMIC DNA]</scope>
    <source>
        <strain evidence="6">JCM 14718</strain>
    </source>
</reference>
<dbReference type="PANTHER" id="PTHR44846:SF1">
    <property type="entry name" value="MANNOSYL-D-GLYCERATE TRANSPORT_METABOLISM SYSTEM REPRESSOR MNGR-RELATED"/>
    <property type="match status" value="1"/>
</dbReference>
<dbReference type="CDD" id="cd07377">
    <property type="entry name" value="WHTH_GntR"/>
    <property type="match status" value="1"/>
</dbReference>
<dbReference type="SUPFAM" id="SSF46785">
    <property type="entry name" value="Winged helix' DNA-binding domain"/>
    <property type="match status" value="1"/>
</dbReference>
<gene>
    <name evidence="5" type="ORF">GCM10009765_62210</name>
</gene>
<dbReference type="PRINTS" id="PR00035">
    <property type="entry name" value="HTHGNTR"/>
</dbReference>
<dbReference type="InterPro" id="IPR036388">
    <property type="entry name" value="WH-like_DNA-bd_sf"/>
</dbReference>
<dbReference type="Pfam" id="PF00392">
    <property type="entry name" value="GntR"/>
    <property type="match status" value="1"/>
</dbReference>
<dbReference type="Pfam" id="PF07702">
    <property type="entry name" value="UTRA"/>
    <property type="match status" value="1"/>
</dbReference>
<dbReference type="PANTHER" id="PTHR44846">
    <property type="entry name" value="MANNOSYL-D-GLYCERATE TRANSPORT/METABOLISM SYSTEM REPRESSOR MNGR-RELATED"/>
    <property type="match status" value="1"/>
</dbReference>
<evidence type="ECO:0000256" key="1">
    <source>
        <dbReference type="ARBA" id="ARBA00023015"/>
    </source>
</evidence>
<dbReference type="SMART" id="SM00345">
    <property type="entry name" value="HTH_GNTR"/>
    <property type="match status" value="1"/>
</dbReference>
<dbReference type="Gene3D" id="1.10.10.10">
    <property type="entry name" value="Winged helix-like DNA-binding domain superfamily/Winged helix DNA-binding domain"/>
    <property type="match status" value="1"/>
</dbReference>
<name>A0ABP4UKZ3_9ACTN</name>
<dbReference type="PROSITE" id="PS50949">
    <property type="entry name" value="HTH_GNTR"/>
    <property type="match status" value="1"/>
</dbReference>
<dbReference type="Proteomes" id="UP001500618">
    <property type="component" value="Unassembled WGS sequence"/>
</dbReference>
<keyword evidence="3" id="KW-0804">Transcription</keyword>
<dbReference type="InterPro" id="IPR000524">
    <property type="entry name" value="Tscrpt_reg_HTH_GntR"/>
</dbReference>